<reference evidence="2 3" key="1">
    <citation type="submission" date="2016-05" db="EMBL/GenBank/DDBJ databases">
        <title>Comparative genomics of biotechnologically important yeasts.</title>
        <authorList>
            <consortium name="DOE Joint Genome Institute"/>
            <person name="Riley R."/>
            <person name="Haridas S."/>
            <person name="Wolfe K.H."/>
            <person name="Lopes M.R."/>
            <person name="Hittinger C.T."/>
            <person name="Goker M."/>
            <person name="Salamov A."/>
            <person name="Wisecaver J."/>
            <person name="Long T.M."/>
            <person name="Aerts A.L."/>
            <person name="Barry K."/>
            <person name="Choi C."/>
            <person name="Clum A."/>
            <person name="Coughlan A.Y."/>
            <person name="Deshpande S."/>
            <person name="Douglass A.P."/>
            <person name="Hanson S.J."/>
            <person name="Klenk H.-P."/>
            <person name="LaButti K."/>
            <person name="Lapidus A."/>
            <person name="Lindquist E."/>
            <person name="Lipzen A."/>
            <person name="Meier-kolthoff J.P."/>
            <person name="Ohm R.A."/>
            <person name="Otillar R.P."/>
            <person name="Pangilinan J."/>
            <person name="Peng Y."/>
            <person name="Rokas A."/>
            <person name="Rosa C.A."/>
            <person name="Scheuner C."/>
            <person name="Sibirny A.A."/>
            <person name="Slot J.C."/>
            <person name="Stielow J.B."/>
            <person name="Sun H."/>
            <person name="Kurtzman C.P."/>
            <person name="Blackwell M."/>
            <person name="Grigoriev I.V."/>
            <person name="Jeffries T.W."/>
        </authorList>
    </citation>
    <scope>NUCLEOTIDE SEQUENCE [LARGE SCALE GENOMIC DNA]</scope>
    <source>
        <strain evidence="2 3">NRRL YB-4993</strain>
    </source>
</reference>
<dbReference type="RefSeq" id="XP_018712088.1">
    <property type="nucleotide sequence ID" value="XM_018857538.1"/>
</dbReference>
<gene>
    <name evidence="2" type="ORF">METBIDRAFT_42398</name>
</gene>
<comment type="caution">
    <text evidence="2">The sequence shown here is derived from an EMBL/GenBank/DDBJ whole genome shotgun (WGS) entry which is preliminary data.</text>
</comment>
<dbReference type="CDD" id="cd09917">
    <property type="entry name" value="F-box_SF"/>
    <property type="match status" value="1"/>
</dbReference>
<dbReference type="InterPro" id="IPR036047">
    <property type="entry name" value="F-box-like_dom_sf"/>
</dbReference>
<dbReference type="OrthoDB" id="4073795at2759"/>
<evidence type="ECO:0000313" key="2">
    <source>
        <dbReference type="EMBL" id="OBA21578.1"/>
    </source>
</evidence>
<proteinExistence type="predicted"/>
<dbReference type="Proteomes" id="UP000092555">
    <property type="component" value="Unassembled WGS sequence"/>
</dbReference>
<dbReference type="PROSITE" id="PS50181">
    <property type="entry name" value="FBOX"/>
    <property type="match status" value="1"/>
</dbReference>
<evidence type="ECO:0000313" key="3">
    <source>
        <dbReference type="Proteomes" id="UP000092555"/>
    </source>
</evidence>
<dbReference type="GeneID" id="30030514"/>
<dbReference type="InterPro" id="IPR001810">
    <property type="entry name" value="F-box_dom"/>
</dbReference>
<evidence type="ECO:0000259" key="1">
    <source>
        <dbReference type="PROSITE" id="PS50181"/>
    </source>
</evidence>
<dbReference type="AlphaFoldDB" id="A0A1A0HCE4"/>
<accession>A0A1A0HCE4</accession>
<name>A0A1A0HCE4_9ASCO</name>
<dbReference type="STRING" id="869754.A0A1A0HCE4"/>
<feature type="domain" description="F-box" evidence="1">
    <location>
        <begin position="2"/>
        <end position="54"/>
    </location>
</feature>
<protein>
    <recommendedName>
        <fullName evidence="1">F-box domain-containing protein</fullName>
    </recommendedName>
</protein>
<dbReference type="Pfam" id="PF12937">
    <property type="entry name" value="F-box-like"/>
    <property type="match status" value="1"/>
</dbReference>
<sequence>MPLSLADLPPEVLENIFAHLSRKDVKRLALTSRAYRASAAPYVMRQLRASWGQLVALQDFVGDPDLHPRGALQDLAGNPDIYPRAAHPRLYCERLSICEPNAYYEYQQDTFGKLVARAVFPRLKHVSVLSASLSHWLKYNTCAHIQSVQIENAAAAGGSGRKVFCLDHVRGFAALALLTLTRFHFDWLDLGPSHGPVFAGRLRDLALHDCTWQYPFNLVQFNAQHSLRTLAITYSHDHSFVLLERFVDFLIDPLPQHLASLRRLEVGFVDFRDTKKVLTLTLMATFLRVFPGLDHLYLHGWHTTRTYAHVILAQMTFDFPVDVDVEIEAPGPSPRGVSAAPRPPVRWKQRLYNRT</sequence>
<dbReference type="SUPFAM" id="SSF81383">
    <property type="entry name" value="F-box domain"/>
    <property type="match status" value="1"/>
</dbReference>
<keyword evidence="3" id="KW-1185">Reference proteome</keyword>
<dbReference type="EMBL" id="LXTC01000003">
    <property type="protein sequence ID" value="OBA21578.1"/>
    <property type="molecule type" value="Genomic_DNA"/>
</dbReference>
<organism evidence="2 3">
    <name type="scientific">Metschnikowia bicuspidata var. bicuspidata NRRL YB-4993</name>
    <dbReference type="NCBI Taxonomy" id="869754"/>
    <lineage>
        <taxon>Eukaryota</taxon>
        <taxon>Fungi</taxon>
        <taxon>Dikarya</taxon>
        <taxon>Ascomycota</taxon>
        <taxon>Saccharomycotina</taxon>
        <taxon>Pichiomycetes</taxon>
        <taxon>Metschnikowiaceae</taxon>
        <taxon>Metschnikowia</taxon>
    </lineage>
</organism>